<dbReference type="AlphaFoldDB" id="A0A328AAB0"/>
<dbReference type="InterPro" id="IPR016181">
    <property type="entry name" value="Acyl_CoA_acyltransferase"/>
</dbReference>
<dbReference type="PROSITE" id="PS51186">
    <property type="entry name" value="GNAT"/>
    <property type="match status" value="1"/>
</dbReference>
<evidence type="ECO:0000313" key="3">
    <source>
        <dbReference type="EMBL" id="RAK51495.1"/>
    </source>
</evidence>
<dbReference type="Pfam" id="PF14542">
    <property type="entry name" value="Acetyltransf_CG"/>
    <property type="match status" value="1"/>
</dbReference>
<evidence type="ECO:0000259" key="2">
    <source>
        <dbReference type="PROSITE" id="PS51729"/>
    </source>
</evidence>
<evidence type="ECO:0000313" key="4">
    <source>
        <dbReference type="Proteomes" id="UP000249725"/>
    </source>
</evidence>
<organism evidence="3 4">
    <name type="scientific">Phenylobacterium deserti</name>
    <dbReference type="NCBI Taxonomy" id="1914756"/>
    <lineage>
        <taxon>Bacteria</taxon>
        <taxon>Pseudomonadati</taxon>
        <taxon>Pseudomonadota</taxon>
        <taxon>Alphaproteobacteria</taxon>
        <taxon>Caulobacterales</taxon>
        <taxon>Caulobacteraceae</taxon>
        <taxon>Phenylobacterium</taxon>
    </lineage>
</organism>
<keyword evidence="3" id="KW-0808">Transferase</keyword>
<evidence type="ECO:0000259" key="1">
    <source>
        <dbReference type="PROSITE" id="PS51186"/>
    </source>
</evidence>
<dbReference type="InterPro" id="IPR045057">
    <property type="entry name" value="Gcn5-rel_NAT"/>
</dbReference>
<dbReference type="CDD" id="cd04301">
    <property type="entry name" value="NAT_SF"/>
    <property type="match status" value="1"/>
</dbReference>
<accession>A0A328AAB0</accession>
<sequence length="104" mass="11645">MSESLSVHQNEGAMRFEVVLGGETAYAEYRLRDDVVILPHTVVPEAFEGRGVGSKLARAALDWAREQGLKVIPSCPFISAYVAKHPEYHDLVDDSYREQLGLER</sequence>
<reference evidence="4" key="1">
    <citation type="submission" date="2018-05" db="EMBL/GenBank/DDBJ databases">
        <authorList>
            <person name="Li X."/>
        </authorList>
    </citation>
    <scope>NUCLEOTIDE SEQUENCE [LARGE SCALE GENOMIC DNA]</scope>
    <source>
        <strain evidence="4">YIM 73061</strain>
    </source>
</reference>
<feature type="domain" description="N-acetyltransferase" evidence="1">
    <location>
        <begin position="1"/>
        <end position="104"/>
    </location>
</feature>
<dbReference type="InterPro" id="IPR031165">
    <property type="entry name" value="GNAT_YJDJ"/>
</dbReference>
<dbReference type="SUPFAM" id="SSF55729">
    <property type="entry name" value="Acyl-CoA N-acyltransferases (Nat)"/>
    <property type="match status" value="1"/>
</dbReference>
<dbReference type="EMBL" id="QFYR01000004">
    <property type="protein sequence ID" value="RAK51495.1"/>
    <property type="molecule type" value="Genomic_DNA"/>
</dbReference>
<gene>
    <name evidence="3" type="ORF">DJ018_16310</name>
</gene>
<feature type="domain" description="N-acetyltransferase" evidence="2">
    <location>
        <begin position="8"/>
        <end position="93"/>
    </location>
</feature>
<keyword evidence="4" id="KW-1185">Reference proteome</keyword>
<dbReference type="Proteomes" id="UP000249725">
    <property type="component" value="Unassembled WGS sequence"/>
</dbReference>
<comment type="caution">
    <text evidence="3">The sequence shown here is derived from an EMBL/GenBank/DDBJ whole genome shotgun (WGS) entry which is preliminary data.</text>
</comment>
<dbReference type="InterPro" id="IPR000182">
    <property type="entry name" value="GNAT_dom"/>
</dbReference>
<dbReference type="PROSITE" id="PS51729">
    <property type="entry name" value="GNAT_YJDJ"/>
    <property type="match status" value="1"/>
</dbReference>
<protein>
    <submittedName>
        <fullName evidence="3">N-acetyltransferase</fullName>
    </submittedName>
</protein>
<dbReference type="OrthoDB" id="9800945at2"/>
<dbReference type="PANTHER" id="PTHR31435:SF10">
    <property type="entry name" value="BSR4717 PROTEIN"/>
    <property type="match status" value="1"/>
</dbReference>
<dbReference type="Gene3D" id="3.40.630.30">
    <property type="match status" value="1"/>
</dbReference>
<dbReference type="PANTHER" id="PTHR31435">
    <property type="entry name" value="PROTEIN NATD1"/>
    <property type="match status" value="1"/>
</dbReference>
<proteinExistence type="predicted"/>
<dbReference type="GO" id="GO:0016747">
    <property type="term" value="F:acyltransferase activity, transferring groups other than amino-acyl groups"/>
    <property type="evidence" value="ECO:0007669"/>
    <property type="project" value="InterPro"/>
</dbReference>
<name>A0A328AAB0_9CAUL</name>
<dbReference type="RefSeq" id="WP_111516030.1">
    <property type="nucleotide sequence ID" value="NZ_QFYR01000004.1"/>
</dbReference>